<evidence type="ECO:0000256" key="1">
    <source>
        <dbReference type="ARBA" id="ARBA00008903"/>
    </source>
</evidence>
<dbReference type="PIRSF" id="PIRSF001439">
    <property type="entry name" value="CryM"/>
    <property type="match status" value="1"/>
</dbReference>
<dbReference type="PANTHER" id="PTHR13812">
    <property type="entry name" value="KETIMINE REDUCTASE MU-CRYSTALLIN"/>
    <property type="match status" value="1"/>
</dbReference>
<organism evidence="3 4">
    <name type="scientific">Rhodotorula diobovata</name>
    <dbReference type="NCBI Taxonomy" id="5288"/>
    <lineage>
        <taxon>Eukaryota</taxon>
        <taxon>Fungi</taxon>
        <taxon>Dikarya</taxon>
        <taxon>Basidiomycota</taxon>
        <taxon>Pucciniomycotina</taxon>
        <taxon>Microbotryomycetes</taxon>
        <taxon>Sporidiobolales</taxon>
        <taxon>Sporidiobolaceae</taxon>
        <taxon>Rhodotorula</taxon>
    </lineage>
</organism>
<dbReference type="Gene3D" id="3.30.1780.10">
    <property type="entry name" value="ornithine cyclodeaminase, domain 1"/>
    <property type="match status" value="1"/>
</dbReference>
<dbReference type="Pfam" id="PF02423">
    <property type="entry name" value="OCD_Mu_crystall"/>
    <property type="match status" value="1"/>
</dbReference>
<gene>
    <name evidence="3" type="ORF">DMC30DRAFT_413031</name>
</gene>
<dbReference type="Proteomes" id="UP000311382">
    <property type="component" value="Unassembled WGS sequence"/>
</dbReference>
<dbReference type="STRING" id="5288.A0A5C5G6W6"/>
<dbReference type="PANTHER" id="PTHR13812:SF19">
    <property type="entry name" value="KETIMINE REDUCTASE MU-CRYSTALLIN"/>
    <property type="match status" value="1"/>
</dbReference>
<protein>
    <recommendedName>
        <fullName evidence="5">Ornithine cyclodeaminase</fullName>
    </recommendedName>
</protein>
<dbReference type="InterPro" id="IPR003462">
    <property type="entry name" value="ODC_Mu_crystall"/>
</dbReference>
<dbReference type="AlphaFoldDB" id="A0A5C5G6W6"/>
<proteinExistence type="inferred from homology"/>
<sequence>MSLLVLSAADVSSLTAAVSAEALCTMLGKTMAAISNPAVDALAIQNPQRVATESELHKTLYMPSRLTTSEGPATAVKVVAVPKPTCKIPGLPATTLLFDEATGLTRACVNAAELTGIRTAAASALASKLLADPSSASLVVFGSGTQAYYHARLLLQLFPSLSSAILVVRAQSSRADILVERLRSEFNSTKIKVVTSEQADEAVRGADIICTCVPSTEPVFSLESLKAGVHINAIGSYTPTMLEFPPTLIAASPASPSAPHIPTLLVDSASACLAEAGELISARVTRSQLVEVGALLDPATGALRAEEATRESLRGLRRGGRSLFKCVGVGGMDVAITKLVVEEAERRGLGTRVPF</sequence>
<dbReference type="InterPro" id="IPR036291">
    <property type="entry name" value="NAD(P)-bd_dom_sf"/>
</dbReference>
<keyword evidence="2" id="KW-0732">Signal</keyword>
<comment type="similarity">
    <text evidence="1">Belongs to the ornithine cyclodeaminase/mu-crystallin family.</text>
</comment>
<dbReference type="Gene3D" id="3.40.50.720">
    <property type="entry name" value="NAD(P)-binding Rossmann-like Domain"/>
    <property type="match status" value="1"/>
</dbReference>
<accession>A0A5C5G6W6</accession>
<evidence type="ECO:0000313" key="3">
    <source>
        <dbReference type="EMBL" id="TNY24800.1"/>
    </source>
</evidence>
<evidence type="ECO:0000256" key="2">
    <source>
        <dbReference type="SAM" id="SignalP"/>
    </source>
</evidence>
<evidence type="ECO:0008006" key="5">
    <source>
        <dbReference type="Google" id="ProtNLM"/>
    </source>
</evidence>
<feature type="signal peptide" evidence="2">
    <location>
        <begin position="1"/>
        <end position="20"/>
    </location>
</feature>
<dbReference type="InterPro" id="IPR023401">
    <property type="entry name" value="ODC_N"/>
</dbReference>
<keyword evidence="4" id="KW-1185">Reference proteome</keyword>
<comment type="caution">
    <text evidence="3">The sequence shown here is derived from an EMBL/GenBank/DDBJ whole genome shotgun (WGS) entry which is preliminary data.</text>
</comment>
<feature type="chain" id="PRO_5023129128" description="Ornithine cyclodeaminase" evidence="2">
    <location>
        <begin position="21"/>
        <end position="355"/>
    </location>
</feature>
<reference evidence="3 4" key="1">
    <citation type="submission" date="2019-03" db="EMBL/GenBank/DDBJ databases">
        <title>Rhodosporidium diobovatum UCD-FST 08-225 genome sequencing, assembly, and annotation.</title>
        <authorList>
            <person name="Fakankun I.U."/>
            <person name="Fristensky B."/>
            <person name="Levin D.B."/>
        </authorList>
    </citation>
    <scope>NUCLEOTIDE SEQUENCE [LARGE SCALE GENOMIC DNA]</scope>
    <source>
        <strain evidence="3 4">UCD-FST 08-225</strain>
    </source>
</reference>
<dbReference type="SUPFAM" id="SSF51735">
    <property type="entry name" value="NAD(P)-binding Rossmann-fold domains"/>
    <property type="match status" value="1"/>
</dbReference>
<dbReference type="GO" id="GO:0005737">
    <property type="term" value="C:cytoplasm"/>
    <property type="evidence" value="ECO:0007669"/>
    <property type="project" value="TreeGrafter"/>
</dbReference>
<dbReference type="OrthoDB" id="41492at2759"/>
<name>A0A5C5G6W6_9BASI</name>
<dbReference type="EMBL" id="SOZI01000001">
    <property type="protein sequence ID" value="TNY24800.1"/>
    <property type="molecule type" value="Genomic_DNA"/>
</dbReference>
<evidence type="ECO:0000313" key="4">
    <source>
        <dbReference type="Proteomes" id="UP000311382"/>
    </source>
</evidence>